<reference evidence="2 3" key="1">
    <citation type="submission" date="2023-08" db="EMBL/GenBank/DDBJ databases">
        <title>Genome sequencing of plant associated microbes to promote plant fitness in Sorghum bicolor and Oryza sativa.</title>
        <authorList>
            <person name="Coleman-Derr D."/>
        </authorList>
    </citation>
    <scope>NUCLEOTIDE SEQUENCE [LARGE SCALE GENOMIC DNA]</scope>
    <source>
        <strain evidence="2 3">SLBN-33</strain>
    </source>
</reference>
<dbReference type="EMBL" id="JAVIZN010000002">
    <property type="protein sequence ID" value="MDR6202228.1"/>
    <property type="molecule type" value="Genomic_DNA"/>
</dbReference>
<dbReference type="AlphaFoldDB" id="A0ABD5CB15"/>
<sequence>MRTMHIAKKLKDWTQVVATVVLVSALAACGGGGDSGSSSSSGSTGSTGGSTGGSAGGSSSSGLPPSPTQQPIAATAANTVAITVAHGVTGVINIPTISVTVCVPGTATCQKIDNIQVDTGSFGLRIVNSALNSTMQAGLPISTSTSGGQLAECATFADGYTWGSVRTATVTIGGETTTAAVPLQIIGDKPASTTPSAGCGSGSAENTANDLGANGIIGIGTALYDCGSTCANASTAGTYSNYFSCPGGTSCTRTAVPLASQVANPVAKFPVDNNGVIVQMPPIGDNGAASATGTLVFGIGTQSNNALGSAQTFTTDGAGDLTNSVFNGNTVTAFLDSGSNGYFFNDSSLTLCGSNFSGFYCPSGAQTRSITLVGQNSVQAVANIGIQSASTLFGNGTNYAFNDLAGQIGGLAAFDLGLPFFYGRHVYHGFDLRPNGGTQAPFVAYAS</sequence>
<dbReference type="PROSITE" id="PS51257">
    <property type="entry name" value="PROKAR_LIPOPROTEIN"/>
    <property type="match status" value="1"/>
</dbReference>
<organism evidence="2 3">
    <name type="scientific">Paraburkholderia graminis</name>
    <dbReference type="NCBI Taxonomy" id="60548"/>
    <lineage>
        <taxon>Bacteria</taxon>
        <taxon>Pseudomonadati</taxon>
        <taxon>Pseudomonadota</taxon>
        <taxon>Betaproteobacteria</taxon>
        <taxon>Burkholderiales</taxon>
        <taxon>Burkholderiaceae</taxon>
        <taxon>Paraburkholderia</taxon>
    </lineage>
</organism>
<name>A0ABD5CB15_9BURK</name>
<evidence type="ECO:0000313" key="2">
    <source>
        <dbReference type="EMBL" id="MDR6202228.1"/>
    </source>
</evidence>
<feature type="region of interest" description="Disordered" evidence="1">
    <location>
        <begin position="31"/>
        <end position="71"/>
    </location>
</feature>
<feature type="compositionally biased region" description="Gly residues" evidence="1">
    <location>
        <begin position="45"/>
        <end position="56"/>
    </location>
</feature>
<evidence type="ECO:0000256" key="1">
    <source>
        <dbReference type="SAM" id="MobiDB-lite"/>
    </source>
</evidence>
<dbReference type="InterPro" id="IPR021847">
    <property type="entry name" value="DUF3443"/>
</dbReference>
<accession>A0ABD5CB15</accession>
<dbReference type="RefSeq" id="WP_029970954.1">
    <property type="nucleotide sequence ID" value="NZ_ATXV01000014.1"/>
</dbReference>
<gene>
    <name evidence="2" type="ORF">QF025_000948</name>
</gene>
<dbReference type="Pfam" id="PF11925">
    <property type="entry name" value="DUF3443"/>
    <property type="match status" value="1"/>
</dbReference>
<proteinExistence type="predicted"/>
<evidence type="ECO:0000313" key="3">
    <source>
        <dbReference type="Proteomes" id="UP001245184"/>
    </source>
</evidence>
<protein>
    <recommendedName>
        <fullName evidence="4">Lipoprotein</fullName>
    </recommendedName>
</protein>
<dbReference type="Proteomes" id="UP001245184">
    <property type="component" value="Unassembled WGS sequence"/>
</dbReference>
<comment type="caution">
    <text evidence="2">The sequence shown here is derived from an EMBL/GenBank/DDBJ whole genome shotgun (WGS) entry which is preliminary data.</text>
</comment>
<evidence type="ECO:0008006" key="4">
    <source>
        <dbReference type="Google" id="ProtNLM"/>
    </source>
</evidence>